<organism evidence="1 2">
    <name type="scientific">Botrytis tulipae</name>
    <dbReference type="NCBI Taxonomy" id="87230"/>
    <lineage>
        <taxon>Eukaryota</taxon>
        <taxon>Fungi</taxon>
        <taxon>Dikarya</taxon>
        <taxon>Ascomycota</taxon>
        <taxon>Pezizomycotina</taxon>
        <taxon>Leotiomycetes</taxon>
        <taxon>Helotiales</taxon>
        <taxon>Sclerotiniaceae</taxon>
        <taxon>Botrytis</taxon>
    </lineage>
</organism>
<comment type="caution">
    <text evidence="1">The sequence shown here is derived from an EMBL/GenBank/DDBJ whole genome shotgun (WGS) entry which is preliminary data.</text>
</comment>
<dbReference type="OrthoDB" id="3461572at2759"/>
<evidence type="ECO:0000313" key="1">
    <source>
        <dbReference type="EMBL" id="TGO14182.1"/>
    </source>
</evidence>
<accession>A0A4Z1ETP9</accession>
<name>A0A4Z1ETP9_9HELO</name>
<protein>
    <submittedName>
        <fullName evidence="1">Uncharacterized protein</fullName>
    </submittedName>
</protein>
<dbReference type="AlphaFoldDB" id="A0A4Z1ETP9"/>
<dbReference type="Proteomes" id="UP000297777">
    <property type="component" value="Unassembled WGS sequence"/>
</dbReference>
<sequence>MVDKMTFITPPFESQSILTQDDPECTRLYWDSTYLDRIDLDRLDANPDNDISYDGIMKAARERYPHVLPLFALWEYISEEWVLDSWTKPNGGQQTVADELKQKKQTLYSSVVRINTAYGKFAEHIHPLSREVHHTMKHKRWAYNWRASGSERYDHIKKFRAWYDWNLPQNHPRHILSFPTDILDRIMEFVMIASENTVVPFTVTSSSMPCHKRPDYMLFPPRTHGKSLISNRFCNSGCGLNNRGRYNREGPYRKWDQSTYPILNVSYLKVCKSFEYIGSKLLCGQNTLEFATGNLNCGDSPAGLIAERGIKYYPWLRQPIYDPGNTRGWVRSVNKAISCIKTQSNLKELPAWAWCDPFVRFLFTIGPDNSAELQRLNFSGQVKSHSSIRYTDCREDLVQSMRIYIYIINILCPKVWKVTLVAWGENNILIDENDGKCLTDFEKSLAMFLETEFRDLSCQGRMHSFCDPIVTGRGTLAFAKPTMDWFVNRARILDNSYQHSMGIDCLQSI</sequence>
<proteinExistence type="predicted"/>
<evidence type="ECO:0000313" key="2">
    <source>
        <dbReference type="Proteomes" id="UP000297777"/>
    </source>
</evidence>
<dbReference type="EMBL" id="PQXH01000057">
    <property type="protein sequence ID" value="TGO14182.1"/>
    <property type="molecule type" value="Genomic_DNA"/>
</dbReference>
<reference evidence="1 2" key="1">
    <citation type="submission" date="2017-12" db="EMBL/GenBank/DDBJ databases">
        <title>Comparative genomics of Botrytis spp.</title>
        <authorList>
            <person name="Valero-Jimenez C.A."/>
            <person name="Tapia P."/>
            <person name="Veloso J."/>
            <person name="Silva-Moreno E."/>
            <person name="Staats M."/>
            <person name="Valdes J.H."/>
            <person name="Van Kan J.A.L."/>
        </authorList>
    </citation>
    <scope>NUCLEOTIDE SEQUENCE [LARGE SCALE GENOMIC DNA]</scope>
    <source>
        <strain evidence="1 2">Bt9001</strain>
    </source>
</reference>
<gene>
    <name evidence="1" type="ORF">BTUL_0057g00490</name>
</gene>
<keyword evidence="2" id="KW-1185">Reference proteome</keyword>